<dbReference type="Proteomes" id="UP000315115">
    <property type="component" value="Chromosome 2"/>
</dbReference>
<dbReference type="InterPro" id="IPR013656">
    <property type="entry name" value="PAS_4"/>
</dbReference>
<proteinExistence type="predicted"/>
<feature type="coiled-coil region" evidence="4">
    <location>
        <begin position="136"/>
        <end position="178"/>
    </location>
</feature>
<evidence type="ECO:0000256" key="4">
    <source>
        <dbReference type="SAM" id="Coils"/>
    </source>
</evidence>
<name>A0A510IEH5_9VIBR</name>
<evidence type="ECO:0000256" key="2">
    <source>
        <dbReference type="ARBA" id="ARBA00012528"/>
    </source>
</evidence>
<protein>
    <recommendedName>
        <fullName evidence="2">diguanylate cyclase</fullName>
        <ecNumber evidence="2">2.7.7.65</ecNumber>
    </recommendedName>
</protein>
<dbReference type="InterPro" id="IPR050469">
    <property type="entry name" value="Diguanylate_Cyclase"/>
</dbReference>
<sequence length="343" mass="38946">MDEYSLCSQCHPAIQEGRLSILDYFWKHSGDSVFIVIIDEDGDFAVEDFNPAQARMFMTNDTLKGKKLKDLFDKPTYIKLFERYTDCIDRNQPATYDENHVIDGKTRYWNTMLIPMIDSIDGKIRVFGISRELTQLVDAKEALAKINQGLEQAIKKRTLELQQSNEKLKKQSQKLEEQAYIDPLTLIGNRRHFFKRIGTLTDSPNANNSTVSLVYIDLDDFKAINDTYGHSAGDAILKEFAIRVKGHTRNTDIFSRFGGEEFILLIPNTFLATANKKAQKILQSISMEPFVIDGKVINVTSSIGVAEGNFNDNFNLDALISNADKALYSAKMNGKNRVEVYKL</sequence>
<dbReference type="PANTHER" id="PTHR45138">
    <property type="entry name" value="REGULATORY COMPONENTS OF SENSORY TRANSDUCTION SYSTEM"/>
    <property type="match status" value="1"/>
</dbReference>
<dbReference type="GO" id="GO:0052621">
    <property type="term" value="F:diguanylate cyclase activity"/>
    <property type="evidence" value="ECO:0007669"/>
    <property type="project" value="UniProtKB-EC"/>
</dbReference>
<dbReference type="InterPro" id="IPR035965">
    <property type="entry name" value="PAS-like_dom_sf"/>
</dbReference>
<comment type="cofactor">
    <cofactor evidence="1">
        <name>Mg(2+)</name>
        <dbReference type="ChEBI" id="CHEBI:18420"/>
    </cofactor>
</comment>
<evidence type="ECO:0000256" key="3">
    <source>
        <dbReference type="ARBA" id="ARBA00034247"/>
    </source>
</evidence>
<dbReference type="InterPro" id="IPR043128">
    <property type="entry name" value="Rev_trsase/Diguanyl_cyclase"/>
</dbReference>
<evidence type="ECO:0000259" key="5">
    <source>
        <dbReference type="PROSITE" id="PS50887"/>
    </source>
</evidence>
<dbReference type="EMBL" id="AP019799">
    <property type="protein sequence ID" value="BBL90650.1"/>
    <property type="molecule type" value="Genomic_DNA"/>
</dbReference>
<reference evidence="7" key="1">
    <citation type="submission" date="2019-07" db="EMBL/GenBank/DDBJ databases">
        <title>Complete Genome Sequences of Vibrion rotiferianus strain AM7.</title>
        <authorList>
            <person name="Miyazaki K."/>
            <person name="Wiseschart A."/>
            <person name="Pootanakit K."/>
            <person name="Ishimori K."/>
            <person name="Kitahara K."/>
        </authorList>
    </citation>
    <scope>NUCLEOTIDE SEQUENCE [LARGE SCALE GENOMIC DNA]</scope>
    <source>
        <strain evidence="7">AM7</strain>
    </source>
</reference>
<dbReference type="InterPro" id="IPR029787">
    <property type="entry name" value="Nucleotide_cyclase"/>
</dbReference>
<evidence type="ECO:0000313" key="7">
    <source>
        <dbReference type="Proteomes" id="UP000315115"/>
    </source>
</evidence>
<keyword evidence="4" id="KW-0175">Coiled coil</keyword>
<evidence type="ECO:0000313" key="6">
    <source>
        <dbReference type="EMBL" id="BBL90650.1"/>
    </source>
</evidence>
<dbReference type="SUPFAM" id="SSF55785">
    <property type="entry name" value="PYP-like sensor domain (PAS domain)"/>
    <property type="match status" value="1"/>
</dbReference>
<dbReference type="Gene3D" id="3.30.70.270">
    <property type="match status" value="1"/>
</dbReference>
<evidence type="ECO:0000256" key="1">
    <source>
        <dbReference type="ARBA" id="ARBA00001946"/>
    </source>
</evidence>
<dbReference type="AlphaFoldDB" id="A0A510IEH5"/>
<dbReference type="NCBIfam" id="TIGR00229">
    <property type="entry name" value="sensory_box"/>
    <property type="match status" value="1"/>
</dbReference>
<dbReference type="CDD" id="cd01949">
    <property type="entry name" value="GGDEF"/>
    <property type="match status" value="1"/>
</dbReference>
<feature type="domain" description="GGDEF" evidence="5">
    <location>
        <begin position="209"/>
        <end position="343"/>
    </location>
</feature>
<gene>
    <name evidence="6" type="ORF">VroAM7_33030</name>
</gene>
<accession>A0A510IEH5</accession>
<dbReference type="InterPro" id="IPR000160">
    <property type="entry name" value="GGDEF_dom"/>
</dbReference>
<dbReference type="InterPro" id="IPR000014">
    <property type="entry name" value="PAS"/>
</dbReference>
<organism evidence="6 7">
    <name type="scientific">Vibrio rotiferianus</name>
    <dbReference type="NCBI Taxonomy" id="190895"/>
    <lineage>
        <taxon>Bacteria</taxon>
        <taxon>Pseudomonadati</taxon>
        <taxon>Pseudomonadota</taxon>
        <taxon>Gammaproteobacteria</taxon>
        <taxon>Vibrionales</taxon>
        <taxon>Vibrionaceae</taxon>
        <taxon>Vibrio</taxon>
    </lineage>
</organism>
<dbReference type="FunFam" id="3.30.70.270:FF:000001">
    <property type="entry name" value="Diguanylate cyclase domain protein"/>
    <property type="match status" value="1"/>
</dbReference>
<dbReference type="EC" id="2.7.7.65" evidence="2"/>
<dbReference type="PANTHER" id="PTHR45138:SF9">
    <property type="entry name" value="DIGUANYLATE CYCLASE DGCM-RELATED"/>
    <property type="match status" value="1"/>
</dbReference>
<dbReference type="SUPFAM" id="SSF55073">
    <property type="entry name" value="Nucleotide cyclase"/>
    <property type="match status" value="1"/>
</dbReference>
<dbReference type="Pfam" id="PF00990">
    <property type="entry name" value="GGDEF"/>
    <property type="match status" value="1"/>
</dbReference>
<comment type="catalytic activity">
    <reaction evidence="3">
        <text>2 GTP = 3',3'-c-di-GMP + 2 diphosphate</text>
        <dbReference type="Rhea" id="RHEA:24898"/>
        <dbReference type="ChEBI" id="CHEBI:33019"/>
        <dbReference type="ChEBI" id="CHEBI:37565"/>
        <dbReference type="ChEBI" id="CHEBI:58805"/>
        <dbReference type="EC" id="2.7.7.65"/>
    </reaction>
</comment>
<dbReference type="RefSeq" id="WP_143693463.1">
    <property type="nucleotide sequence ID" value="NZ_AP019799.1"/>
</dbReference>
<dbReference type="NCBIfam" id="TIGR00254">
    <property type="entry name" value="GGDEF"/>
    <property type="match status" value="1"/>
</dbReference>
<dbReference type="Pfam" id="PF08448">
    <property type="entry name" value="PAS_4"/>
    <property type="match status" value="1"/>
</dbReference>
<dbReference type="Gene3D" id="3.30.450.20">
    <property type="entry name" value="PAS domain"/>
    <property type="match status" value="1"/>
</dbReference>
<dbReference type="PROSITE" id="PS50887">
    <property type="entry name" value="GGDEF"/>
    <property type="match status" value="1"/>
</dbReference>
<dbReference type="SMART" id="SM00267">
    <property type="entry name" value="GGDEF"/>
    <property type="match status" value="1"/>
</dbReference>